<gene>
    <name evidence="1" type="ORF">PG996_014709</name>
</gene>
<organism evidence="1 2">
    <name type="scientific">Apiospora saccharicola</name>
    <dbReference type="NCBI Taxonomy" id="335842"/>
    <lineage>
        <taxon>Eukaryota</taxon>
        <taxon>Fungi</taxon>
        <taxon>Dikarya</taxon>
        <taxon>Ascomycota</taxon>
        <taxon>Pezizomycotina</taxon>
        <taxon>Sordariomycetes</taxon>
        <taxon>Xylariomycetidae</taxon>
        <taxon>Amphisphaeriales</taxon>
        <taxon>Apiosporaceae</taxon>
        <taxon>Apiospora</taxon>
    </lineage>
</organism>
<evidence type="ECO:0008006" key="3">
    <source>
        <dbReference type="Google" id="ProtNLM"/>
    </source>
</evidence>
<evidence type="ECO:0000313" key="2">
    <source>
        <dbReference type="Proteomes" id="UP001446871"/>
    </source>
</evidence>
<evidence type="ECO:0000313" key="1">
    <source>
        <dbReference type="EMBL" id="KAK8046645.1"/>
    </source>
</evidence>
<dbReference type="EMBL" id="JAQQWM010000009">
    <property type="protein sequence ID" value="KAK8046645.1"/>
    <property type="molecule type" value="Genomic_DNA"/>
</dbReference>
<comment type="caution">
    <text evidence="1">The sequence shown here is derived from an EMBL/GenBank/DDBJ whole genome shotgun (WGS) entry which is preliminary data.</text>
</comment>
<protein>
    <recommendedName>
        <fullName evidence="3">Pentapeptide repeat-containing protein</fullName>
    </recommendedName>
</protein>
<accession>A0ABR1TJ23</accession>
<proteinExistence type="predicted"/>
<reference evidence="1 2" key="1">
    <citation type="submission" date="2023-01" db="EMBL/GenBank/DDBJ databases">
        <title>Analysis of 21 Apiospora genomes using comparative genomics revels a genus with tremendous synthesis potential of carbohydrate active enzymes and secondary metabolites.</title>
        <authorList>
            <person name="Sorensen T."/>
        </authorList>
    </citation>
    <scope>NUCLEOTIDE SEQUENCE [LARGE SCALE GENOMIC DNA]</scope>
    <source>
        <strain evidence="1 2">CBS 83171</strain>
    </source>
</reference>
<dbReference type="Proteomes" id="UP001446871">
    <property type="component" value="Unassembled WGS sequence"/>
</dbReference>
<sequence>MKPSFFSMLGSAALCCYFPYLSNTACYGSLTSAALRTWLRFGSGVEGVTRNARSINLSRIDIGLADDPRSIDLSGANAVTLLNASDARAIDLSGVYGSLDNTRAVDLALVDGLARDARAVNLSRFDGGGYSDTRAIDLPRVDDCIRDSRTIDLAGVDDCVGDAGTVDLSGVDGGINHAGAINLGCHEGGRREEEKARRPTS</sequence>
<name>A0ABR1TJ23_9PEZI</name>
<keyword evidence="2" id="KW-1185">Reference proteome</keyword>